<evidence type="ECO:0000313" key="3">
    <source>
        <dbReference type="Proteomes" id="UP000316476"/>
    </source>
</evidence>
<proteinExistence type="predicted"/>
<accession>A0A5C6FPF3</accession>
<sequence length="320" mass="36502">MTTTTTLTPVTPTDSPQSTRTPADRLQAETTAVRLRIRWPGTRKTLSRHHRQRAADTFAAQGDSVSVSKKLIDTGHPTFRATTAIRTQVVEYWKRTTLPYVEPGTRLLRRRDLADFDTRMSTYRDGLAAAVGDLNRHYSDLIEGARQMLGDLFDRSDYVDDLRESFAIDWEYPSTAAPDYLLQISPGLYQAECDRIKDRFDEAVRLTEQAFAEELGQLVGHLAERLSGQSDGSPKVFRDSAVTNLREFFDRFERLNIRSDDQLDRLVEDARRVLSGVGPQELRDQAGLRQSLSRELTRVEASLDGYLTDRPRRRILRPGR</sequence>
<dbReference type="OrthoDB" id="247764at2"/>
<dbReference type="EMBL" id="SJPZ01000002">
    <property type="protein sequence ID" value="TWU62518.1"/>
    <property type="molecule type" value="Genomic_DNA"/>
</dbReference>
<dbReference type="Proteomes" id="UP000316476">
    <property type="component" value="Unassembled WGS sequence"/>
</dbReference>
<gene>
    <name evidence="2" type="ORF">V7x_42530</name>
</gene>
<name>A0A5C6FPF3_9PLAN</name>
<comment type="caution">
    <text evidence="2">The sequence shown here is derived from an EMBL/GenBank/DDBJ whole genome shotgun (WGS) entry which is preliminary data.</text>
</comment>
<protein>
    <submittedName>
        <fullName evidence="2">Uncharacterized protein</fullName>
    </submittedName>
</protein>
<organism evidence="2 3">
    <name type="scientific">Crateriforma conspicua</name>
    <dbReference type="NCBI Taxonomy" id="2527996"/>
    <lineage>
        <taxon>Bacteria</taxon>
        <taxon>Pseudomonadati</taxon>
        <taxon>Planctomycetota</taxon>
        <taxon>Planctomycetia</taxon>
        <taxon>Planctomycetales</taxon>
        <taxon>Planctomycetaceae</taxon>
        <taxon>Crateriforma</taxon>
    </lineage>
</organism>
<evidence type="ECO:0000256" key="1">
    <source>
        <dbReference type="SAM" id="MobiDB-lite"/>
    </source>
</evidence>
<feature type="compositionally biased region" description="Low complexity" evidence="1">
    <location>
        <begin position="1"/>
        <end position="13"/>
    </location>
</feature>
<dbReference type="RefSeq" id="WP_146415283.1">
    <property type="nucleotide sequence ID" value="NZ_SJPZ01000002.1"/>
</dbReference>
<evidence type="ECO:0000313" key="2">
    <source>
        <dbReference type="EMBL" id="TWU62518.1"/>
    </source>
</evidence>
<reference evidence="2 3" key="1">
    <citation type="submission" date="2019-02" db="EMBL/GenBank/DDBJ databases">
        <title>Deep-cultivation of Planctomycetes and their phenomic and genomic characterization uncovers novel biology.</title>
        <authorList>
            <person name="Wiegand S."/>
            <person name="Jogler M."/>
            <person name="Boedeker C."/>
            <person name="Pinto D."/>
            <person name="Vollmers J."/>
            <person name="Rivas-Marin E."/>
            <person name="Kohn T."/>
            <person name="Peeters S.H."/>
            <person name="Heuer A."/>
            <person name="Rast P."/>
            <person name="Oberbeckmann S."/>
            <person name="Bunk B."/>
            <person name="Jeske O."/>
            <person name="Meyerdierks A."/>
            <person name="Storesund J.E."/>
            <person name="Kallscheuer N."/>
            <person name="Luecker S."/>
            <person name="Lage O.M."/>
            <person name="Pohl T."/>
            <person name="Merkel B.J."/>
            <person name="Hornburger P."/>
            <person name="Mueller R.-W."/>
            <person name="Bruemmer F."/>
            <person name="Labrenz M."/>
            <person name="Spormann A.M."/>
            <person name="Op Den Camp H."/>
            <person name="Overmann J."/>
            <person name="Amann R."/>
            <person name="Jetten M.S.M."/>
            <person name="Mascher T."/>
            <person name="Medema M.H."/>
            <person name="Devos D.P."/>
            <person name="Kaster A.-K."/>
            <person name="Ovreas L."/>
            <person name="Rohde M."/>
            <person name="Galperin M.Y."/>
            <person name="Jogler C."/>
        </authorList>
    </citation>
    <scope>NUCLEOTIDE SEQUENCE [LARGE SCALE GENOMIC DNA]</scope>
    <source>
        <strain evidence="2 3">V7</strain>
    </source>
</reference>
<dbReference type="AlphaFoldDB" id="A0A5C6FPF3"/>
<feature type="region of interest" description="Disordered" evidence="1">
    <location>
        <begin position="1"/>
        <end position="25"/>
    </location>
</feature>